<reference evidence="3" key="1">
    <citation type="submission" date="2016-10" db="EMBL/GenBank/DDBJ databases">
        <authorList>
            <person name="Varghese N."/>
            <person name="Submissions S."/>
        </authorList>
    </citation>
    <scope>NUCLEOTIDE SEQUENCE [LARGE SCALE GENOMIC DNA]</scope>
    <source>
        <strain evidence="3">CGMCC 1.10971</strain>
    </source>
</reference>
<feature type="coiled-coil region" evidence="1">
    <location>
        <begin position="58"/>
        <end position="85"/>
    </location>
</feature>
<keyword evidence="1" id="KW-0831">Ubiquinone biosynthesis</keyword>
<dbReference type="Proteomes" id="UP000198623">
    <property type="component" value="Unassembled WGS sequence"/>
</dbReference>
<evidence type="ECO:0000256" key="1">
    <source>
        <dbReference type="HAMAP-Rule" id="MF_02216"/>
    </source>
</evidence>
<accession>A0A1I2M299</accession>
<dbReference type="UniPathway" id="UPA00232"/>
<dbReference type="EMBL" id="FOOU01000001">
    <property type="protein sequence ID" value="SFF83431.1"/>
    <property type="molecule type" value="Genomic_DNA"/>
</dbReference>
<keyword evidence="3" id="KW-1185">Reference proteome</keyword>
<dbReference type="GO" id="GO:0005829">
    <property type="term" value="C:cytosol"/>
    <property type="evidence" value="ECO:0007669"/>
    <property type="project" value="TreeGrafter"/>
</dbReference>
<dbReference type="STRING" id="1045558.SAMN05216175_101281"/>
<gene>
    <name evidence="1" type="primary">ubiK</name>
    <name evidence="2" type="ORF">SAMN05216175_101281</name>
</gene>
<proteinExistence type="inferred from homology"/>
<sequence>MNEKLIEGLSAQFSQMMNTFSSGTELPGQQQVRVFLQSALSKMDLVTRDEFDAQAAVLMRTREKVEQMEKLLADLESRLDAAATENSDKE</sequence>
<dbReference type="InterPro" id="IPR007475">
    <property type="entry name" value="UbiK"/>
</dbReference>
<dbReference type="GO" id="GO:0006744">
    <property type="term" value="P:ubiquinone biosynthetic process"/>
    <property type="evidence" value="ECO:0007669"/>
    <property type="project" value="UniProtKB-UniRule"/>
</dbReference>
<keyword evidence="1" id="KW-0963">Cytoplasm</keyword>
<evidence type="ECO:0000313" key="3">
    <source>
        <dbReference type="Proteomes" id="UP000198623"/>
    </source>
</evidence>
<dbReference type="RefSeq" id="WP_090723408.1">
    <property type="nucleotide sequence ID" value="NZ_FOOU01000001.1"/>
</dbReference>
<comment type="subcellular location">
    <subcellularLocation>
        <location evidence="1">Cytoplasm</location>
    </subcellularLocation>
</comment>
<dbReference type="Pfam" id="PF04380">
    <property type="entry name" value="BMFP"/>
    <property type="match status" value="1"/>
</dbReference>
<dbReference type="PANTHER" id="PTHR38040">
    <property type="entry name" value="UBIQUINONE BIOSYNTHESIS ACCESSORY FACTOR UBIK"/>
    <property type="match status" value="1"/>
</dbReference>
<protein>
    <recommendedName>
        <fullName evidence="1">Ubiquinone biosynthesis accessory factor UbiK</fullName>
    </recommendedName>
</protein>
<evidence type="ECO:0000313" key="2">
    <source>
        <dbReference type="EMBL" id="SFF83431.1"/>
    </source>
</evidence>
<comment type="function">
    <text evidence="1">Required for efficient ubiquinone (coenzyme Q) biosynthesis. UbiK is probably an accessory factor of Ubi enzymes and facilitates ubiquinone biosynthesis by acting as an assembly factor, a targeting factor, or both.</text>
</comment>
<dbReference type="HAMAP" id="MF_02216">
    <property type="entry name" value="UbiK"/>
    <property type="match status" value="1"/>
</dbReference>
<dbReference type="OrthoDB" id="5297354at2"/>
<dbReference type="PANTHER" id="PTHR38040:SF1">
    <property type="entry name" value="UBIQUINONE BIOSYNTHESIS ACCESSORY FACTOR UBIK"/>
    <property type="match status" value="1"/>
</dbReference>
<comment type="pathway">
    <text evidence="1">Cofactor biosynthesis; ubiquinone biosynthesis.</text>
</comment>
<keyword evidence="1" id="KW-0175">Coiled coil</keyword>
<comment type="similarity">
    <text evidence="1">Belongs to the UbiK family.</text>
</comment>
<organism evidence="2 3">
    <name type="scientific">Neptunomonas qingdaonensis</name>
    <dbReference type="NCBI Taxonomy" id="1045558"/>
    <lineage>
        <taxon>Bacteria</taxon>
        <taxon>Pseudomonadati</taxon>
        <taxon>Pseudomonadota</taxon>
        <taxon>Gammaproteobacteria</taxon>
        <taxon>Oceanospirillales</taxon>
        <taxon>Oceanospirillaceae</taxon>
        <taxon>Neptunomonas</taxon>
    </lineage>
</organism>
<dbReference type="AlphaFoldDB" id="A0A1I2M299"/>
<name>A0A1I2M299_9GAMM</name>